<evidence type="ECO:0000313" key="1">
    <source>
        <dbReference type="EMBL" id="RZQ65929.1"/>
    </source>
</evidence>
<dbReference type="Proteomes" id="UP000292003">
    <property type="component" value="Unassembled WGS sequence"/>
</dbReference>
<protein>
    <submittedName>
        <fullName evidence="1">OsmC family peroxiredoxin</fullName>
    </submittedName>
</protein>
<dbReference type="Pfam" id="PF02566">
    <property type="entry name" value="OsmC"/>
    <property type="match status" value="1"/>
</dbReference>
<dbReference type="InterPro" id="IPR003718">
    <property type="entry name" value="OsmC/Ohr_fam"/>
</dbReference>
<comment type="caution">
    <text evidence="1">The sequence shown here is derived from an EMBL/GenBank/DDBJ whole genome shotgun (WGS) entry which is preliminary data.</text>
</comment>
<dbReference type="PANTHER" id="PTHR39624">
    <property type="entry name" value="PROTEIN INVOLVED IN RIMO-MEDIATED BETA-METHYLTHIOLATION OF RIBOSOMAL PROTEIN S12 YCAO"/>
    <property type="match status" value="1"/>
</dbReference>
<dbReference type="InterPro" id="IPR015946">
    <property type="entry name" value="KH_dom-like_a/b"/>
</dbReference>
<dbReference type="RefSeq" id="WP_130473498.1">
    <property type="nucleotide sequence ID" value="NZ_SFCC01000001.1"/>
</dbReference>
<evidence type="ECO:0000313" key="2">
    <source>
        <dbReference type="Proteomes" id="UP000292003"/>
    </source>
</evidence>
<dbReference type="InterPro" id="IPR036102">
    <property type="entry name" value="OsmC/Ohrsf"/>
</dbReference>
<gene>
    <name evidence="1" type="ORF">EWH70_02320</name>
</gene>
<reference evidence="1 2" key="1">
    <citation type="submission" date="2019-02" db="EMBL/GenBank/DDBJ databases">
        <title>Draft genome sequence of Amycolatopsis sp. 8-3EHSu isolated from roots of Suaeda maritima.</title>
        <authorList>
            <person name="Duangmal K."/>
            <person name="Chantavorakit T."/>
        </authorList>
    </citation>
    <scope>NUCLEOTIDE SEQUENCE [LARGE SCALE GENOMIC DNA]</scope>
    <source>
        <strain evidence="1 2">8-3EHSu</strain>
    </source>
</reference>
<dbReference type="SUPFAM" id="SSF82784">
    <property type="entry name" value="OsmC-like"/>
    <property type="match status" value="1"/>
</dbReference>
<dbReference type="OrthoDB" id="9789573at2"/>
<dbReference type="Gene3D" id="3.30.300.20">
    <property type="match status" value="1"/>
</dbReference>
<proteinExistence type="predicted"/>
<dbReference type="PANTHER" id="PTHR39624:SF2">
    <property type="entry name" value="OSMC-LIKE PROTEIN"/>
    <property type="match status" value="1"/>
</dbReference>
<keyword evidence="2" id="KW-1185">Reference proteome</keyword>
<accession>A0A4Q7JEJ7</accession>
<organism evidence="1 2">
    <name type="scientific">Amycolatopsis suaedae</name>
    <dbReference type="NCBI Taxonomy" id="2510978"/>
    <lineage>
        <taxon>Bacteria</taxon>
        <taxon>Bacillati</taxon>
        <taxon>Actinomycetota</taxon>
        <taxon>Actinomycetes</taxon>
        <taxon>Pseudonocardiales</taxon>
        <taxon>Pseudonocardiaceae</taxon>
        <taxon>Amycolatopsis</taxon>
    </lineage>
</organism>
<dbReference type="AlphaFoldDB" id="A0A4Q7JEJ7"/>
<dbReference type="EMBL" id="SFCC01000001">
    <property type="protein sequence ID" value="RZQ65929.1"/>
    <property type="molecule type" value="Genomic_DNA"/>
</dbReference>
<name>A0A4Q7JEJ7_9PSEU</name>
<sequence length="138" mass="14925">MSTVSVTHLADQKFRVETRDHVVLVDQPADDGTEVGPTPLELLVMALASCAAHYGVAQLRADGLPADGLMVQARWTTRPDPVRVGRVSLRIVLPAPLEPAQQQRLLAAIDHCAVHNTLRCPPQVEIEVAEPSMLAIGR</sequence>